<gene>
    <name evidence="1" type="ORF">CFP56_022406</name>
</gene>
<dbReference type="Proteomes" id="UP000237347">
    <property type="component" value="Unassembled WGS sequence"/>
</dbReference>
<sequence>MQYMKALKKSYKVKDIFSY</sequence>
<dbReference type="EMBL" id="PKMF04000351">
    <property type="protein sequence ID" value="KAK7836530.1"/>
    <property type="molecule type" value="Genomic_DNA"/>
</dbReference>
<evidence type="ECO:0000313" key="2">
    <source>
        <dbReference type="Proteomes" id="UP000237347"/>
    </source>
</evidence>
<name>A0AAW0KCK8_QUESU</name>
<comment type="caution">
    <text evidence="1">The sequence shown here is derived from an EMBL/GenBank/DDBJ whole genome shotgun (WGS) entry which is preliminary data.</text>
</comment>
<organism evidence="1 2">
    <name type="scientific">Quercus suber</name>
    <name type="common">Cork oak</name>
    <dbReference type="NCBI Taxonomy" id="58331"/>
    <lineage>
        <taxon>Eukaryota</taxon>
        <taxon>Viridiplantae</taxon>
        <taxon>Streptophyta</taxon>
        <taxon>Embryophyta</taxon>
        <taxon>Tracheophyta</taxon>
        <taxon>Spermatophyta</taxon>
        <taxon>Magnoliopsida</taxon>
        <taxon>eudicotyledons</taxon>
        <taxon>Gunneridae</taxon>
        <taxon>Pentapetalae</taxon>
        <taxon>rosids</taxon>
        <taxon>fabids</taxon>
        <taxon>Fagales</taxon>
        <taxon>Fagaceae</taxon>
        <taxon>Quercus</taxon>
    </lineage>
</organism>
<dbReference type="AlphaFoldDB" id="A0AAW0KCK8"/>
<evidence type="ECO:0000313" key="1">
    <source>
        <dbReference type="EMBL" id="KAK7836530.1"/>
    </source>
</evidence>
<keyword evidence="2" id="KW-1185">Reference proteome</keyword>
<protein>
    <submittedName>
        <fullName evidence="1">Uncharacterized protein</fullName>
    </submittedName>
</protein>
<proteinExistence type="predicted"/>
<accession>A0AAW0KCK8</accession>
<reference evidence="1 2" key="1">
    <citation type="journal article" date="2018" name="Sci. Data">
        <title>The draft genome sequence of cork oak.</title>
        <authorList>
            <person name="Ramos A.M."/>
            <person name="Usie A."/>
            <person name="Barbosa P."/>
            <person name="Barros P.M."/>
            <person name="Capote T."/>
            <person name="Chaves I."/>
            <person name="Simoes F."/>
            <person name="Abreu I."/>
            <person name="Carrasquinho I."/>
            <person name="Faro C."/>
            <person name="Guimaraes J.B."/>
            <person name="Mendonca D."/>
            <person name="Nobrega F."/>
            <person name="Rodrigues L."/>
            <person name="Saibo N.J.M."/>
            <person name="Varela M.C."/>
            <person name="Egas C."/>
            <person name="Matos J."/>
            <person name="Miguel C.M."/>
            <person name="Oliveira M.M."/>
            <person name="Ricardo C.P."/>
            <person name="Goncalves S."/>
        </authorList>
    </citation>
    <scope>NUCLEOTIDE SEQUENCE [LARGE SCALE GENOMIC DNA]</scope>
    <source>
        <strain evidence="2">cv. HL8</strain>
    </source>
</reference>